<protein>
    <submittedName>
        <fullName evidence="2">Uncharacterized protein</fullName>
    </submittedName>
</protein>
<keyword evidence="1" id="KW-0175">Coiled coil</keyword>
<dbReference type="AlphaFoldDB" id="A0A928Z4J0"/>
<organism evidence="2 3">
    <name type="scientific">Romeriopsis navalis LEGE 11480</name>
    <dbReference type="NCBI Taxonomy" id="2777977"/>
    <lineage>
        <taxon>Bacteria</taxon>
        <taxon>Bacillati</taxon>
        <taxon>Cyanobacteriota</taxon>
        <taxon>Cyanophyceae</taxon>
        <taxon>Leptolyngbyales</taxon>
        <taxon>Leptolyngbyaceae</taxon>
        <taxon>Romeriopsis</taxon>
        <taxon>Romeriopsis navalis</taxon>
    </lineage>
</organism>
<accession>A0A928Z4J0</accession>
<reference evidence="2" key="1">
    <citation type="submission" date="2020-10" db="EMBL/GenBank/DDBJ databases">
        <authorList>
            <person name="Castelo-Branco R."/>
            <person name="Eusebio N."/>
            <person name="Adriana R."/>
            <person name="Vieira A."/>
            <person name="Brugerolle De Fraissinette N."/>
            <person name="Rezende De Castro R."/>
            <person name="Schneider M.P."/>
            <person name="Vasconcelos V."/>
            <person name="Leao P.N."/>
        </authorList>
    </citation>
    <scope>NUCLEOTIDE SEQUENCE</scope>
    <source>
        <strain evidence="2">LEGE 11480</strain>
    </source>
</reference>
<evidence type="ECO:0000313" key="3">
    <source>
        <dbReference type="Proteomes" id="UP000625316"/>
    </source>
</evidence>
<dbReference type="Proteomes" id="UP000625316">
    <property type="component" value="Unassembled WGS sequence"/>
</dbReference>
<sequence>MAKTPPVMLGEDSLGFKRLVKQLAEHLNPSGPTENLTVQQIAMCHLRQQRLWQFGAADHDHDCLTRVRKAKYPDVLIKKSALGDDGTTLFVDVTEDRAEYLAKIIERLEGCIEECTAFQNCDDLLEEDSYDREELDGSIRWWMGKEFTTAIQNVAIDLKIVLEREQPARASVNARLESVKTAAKQELMRFKAEQSELAKVDAALNELQAQIQRVDEQRENLMDTYQSRINRDLDNAYDRLFRLQRERSAIPTTAVTVL</sequence>
<keyword evidence="3" id="KW-1185">Reference proteome</keyword>
<evidence type="ECO:0000256" key="1">
    <source>
        <dbReference type="SAM" id="Coils"/>
    </source>
</evidence>
<dbReference type="EMBL" id="JADEXQ010000076">
    <property type="protein sequence ID" value="MBE9031819.1"/>
    <property type="molecule type" value="Genomic_DNA"/>
</dbReference>
<name>A0A928Z4J0_9CYAN</name>
<comment type="caution">
    <text evidence="2">The sequence shown here is derived from an EMBL/GenBank/DDBJ whole genome shotgun (WGS) entry which is preliminary data.</text>
</comment>
<evidence type="ECO:0000313" key="2">
    <source>
        <dbReference type="EMBL" id="MBE9031819.1"/>
    </source>
</evidence>
<gene>
    <name evidence="2" type="ORF">IQ266_18960</name>
</gene>
<feature type="coiled-coil region" evidence="1">
    <location>
        <begin position="173"/>
        <end position="224"/>
    </location>
</feature>
<proteinExistence type="predicted"/>